<dbReference type="Proteomes" id="UP000249203">
    <property type="component" value="Unassembled WGS sequence"/>
</dbReference>
<evidence type="ECO:0000313" key="6">
    <source>
        <dbReference type="Proteomes" id="UP000287865"/>
    </source>
</evidence>
<dbReference type="OrthoDB" id="7254531at2"/>
<dbReference type="RefSeq" id="WP_111568532.1">
    <property type="nucleotide sequence ID" value="NZ_PIPK01000003.1"/>
</dbReference>
<evidence type="ECO:0000313" key="3">
    <source>
        <dbReference type="EMBL" id="RAK00744.1"/>
    </source>
</evidence>
<dbReference type="Pfam" id="PF20157">
    <property type="entry name" value="Maf_flag10_N"/>
    <property type="match status" value="2"/>
</dbReference>
<dbReference type="EMBL" id="QLMD01000002">
    <property type="protein sequence ID" value="RAK00744.1"/>
    <property type="molecule type" value="Genomic_DNA"/>
</dbReference>
<feature type="domain" description="Glycosyltransferase Maf N-terminal" evidence="2">
    <location>
        <begin position="281"/>
        <end position="509"/>
    </location>
</feature>
<feature type="domain" description="Glycosyltransferase Maf N-terminal" evidence="2">
    <location>
        <begin position="34"/>
        <end position="237"/>
    </location>
</feature>
<dbReference type="InterPro" id="IPR002826">
    <property type="entry name" value="MptE-like"/>
</dbReference>
<evidence type="ECO:0000313" key="4">
    <source>
        <dbReference type="EMBL" id="RUO27256.1"/>
    </source>
</evidence>
<organism evidence="3 5">
    <name type="scientific">Aliidiomarina maris</name>
    <dbReference type="NCBI Taxonomy" id="531312"/>
    <lineage>
        <taxon>Bacteria</taxon>
        <taxon>Pseudomonadati</taxon>
        <taxon>Pseudomonadota</taxon>
        <taxon>Gammaproteobacteria</taxon>
        <taxon>Alteromonadales</taxon>
        <taxon>Idiomarinaceae</taxon>
        <taxon>Aliidiomarina</taxon>
    </lineage>
</organism>
<feature type="domain" description="6-hydroxymethylpterin diphosphokinase MptE-like" evidence="1">
    <location>
        <begin position="535"/>
        <end position="697"/>
    </location>
</feature>
<dbReference type="EMBL" id="PIPK01000003">
    <property type="protein sequence ID" value="RUO27256.1"/>
    <property type="molecule type" value="Genomic_DNA"/>
</dbReference>
<dbReference type="Pfam" id="PF01973">
    <property type="entry name" value="MptE-like"/>
    <property type="match status" value="1"/>
</dbReference>
<gene>
    <name evidence="3" type="ORF">B0I24_102169</name>
    <name evidence="4" type="ORF">CWE07_04730</name>
</gene>
<reference evidence="4 6" key="1">
    <citation type="journal article" date="2018" name="Front. Microbiol.">
        <title>Genome-Based Analysis Reveals the Taxonomy and Diversity of the Family Idiomarinaceae.</title>
        <authorList>
            <person name="Liu Y."/>
            <person name="Lai Q."/>
            <person name="Shao Z."/>
        </authorList>
    </citation>
    <scope>NUCLEOTIDE SEQUENCE [LARGE SCALE GENOMIC DNA]</scope>
    <source>
        <strain evidence="4 6">CF12-14</strain>
    </source>
</reference>
<dbReference type="InterPro" id="IPR045376">
    <property type="entry name" value="Maf_N"/>
</dbReference>
<accession>A0A327X5W7</accession>
<dbReference type="PANTHER" id="PTHR41786:SF1">
    <property type="entry name" value="6-HYDROXYMETHYLPTERIN DIPHOSPHOKINASE MPTE-LIKE DOMAIN-CONTAINING PROTEIN"/>
    <property type="match status" value="1"/>
</dbReference>
<reference evidence="3 5" key="2">
    <citation type="submission" date="2018-06" db="EMBL/GenBank/DDBJ databases">
        <title>Genomic Encyclopedia of Type Strains, Phase III (KMG-III): the genomes of soil and plant-associated and newly described type strains.</title>
        <authorList>
            <person name="Whitman W."/>
        </authorList>
    </citation>
    <scope>NUCLEOTIDE SEQUENCE [LARGE SCALE GENOMIC DNA]</scope>
    <source>
        <strain evidence="3 5">CGMCC 1.15366</strain>
    </source>
</reference>
<name>A0A327X5W7_9GAMM</name>
<comment type="caution">
    <text evidence="3">The sequence shown here is derived from an EMBL/GenBank/DDBJ whole genome shotgun (WGS) entry which is preliminary data.</text>
</comment>
<keyword evidence="6" id="KW-1185">Reference proteome</keyword>
<evidence type="ECO:0000313" key="5">
    <source>
        <dbReference type="Proteomes" id="UP000249203"/>
    </source>
</evidence>
<sequence>MFQKKTFFTPSQTDIHAHTLKAVTLSATTKLKLNSLFFSQTLPALHQQIQRVDTPRFRTFYTKYGNLNLLDEASQQVLYGRKPSLQSAESGRAFIKAPLTQPMSNDNRPLQPLLSKAAKPFATKTCKWQQVGEIDDDSVVVVLGLGLGLFLETLIQSSRAKAIVIYEKHVDMLRASMELIDWQTLFQQATDKGIALFIQAGNNAHSLNEDLVELAQAIPFQRVHYYRHYPDIDYDRALLARFGQALDINTWDFPLQACLDIAPDQEGTNGERFRHNQAQSLALLRDLKPHMADFFKQVKFVRWQPYVNQQGQLNLLDSATGWPLKSDNQDAELTNLSIAQLSRTPGTYRTDGAVTESIRKNYRYYQLLTSFDTERAKLSALPSKTMEGRSLPFPGLLLNGVGLGDELCAWLEQVELPNLSVALLLESDEEKLYASFAASPWLSKLSQRLDLGNAFTFLLDNPSFGYKDSMASVFYTLPGAGIAASLYLNFNNSAHGRKAMNSFIQAHQRLLYAATYDDNLYHINHAVANLRAGTRVLSKRVQDRETPIILVGNGPSLDQNMAWLKAHADQAIVVSCGTSIYTLYKAGLVPDFHSEIEIVKVVAEMKQSMPTDVLKQIDLLATISAHPDLIAQFGQAHLIARKGLEVTNLLKLQQALPEGLIETLDGAPTCVNLAACVFAEAGYQNLIFCGVDLAAREDGAHHASNSYYDDVNLKLLHGFAEKSKVAEHMLVEGFDGSQMTSKGEFIFALDALAQIFKRFPAIKAVNLSRGAHIPGTTWRDDNEFQLAVKQIDKGRFKTRFGKGFAPTQPQGELYSAAHLVELVDYLASQMQRLEAQVERLELGVFDYFKAFRQLLVHAEADPAQWLIALFARSSKFFEAQALAYATRYYETHEVTAQEAFEQAFLIAFKHWQQFYRNAIADLQAEPYHFENSSLKANKMLAADAG</sequence>
<protein>
    <submittedName>
        <fullName evidence="3">Uncharacterized protein DUF115</fullName>
    </submittedName>
</protein>
<dbReference type="PANTHER" id="PTHR41786">
    <property type="entry name" value="MOTILITY ACCESSORY FACTOR MAF"/>
    <property type="match status" value="1"/>
</dbReference>
<proteinExistence type="predicted"/>
<evidence type="ECO:0000259" key="1">
    <source>
        <dbReference type="Pfam" id="PF01973"/>
    </source>
</evidence>
<dbReference type="Proteomes" id="UP000287865">
    <property type="component" value="Unassembled WGS sequence"/>
</dbReference>
<evidence type="ECO:0000259" key="2">
    <source>
        <dbReference type="Pfam" id="PF20157"/>
    </source>
</evidence>
<dbReference type="AlphaFoldDB" id="A0A327X5W7"/>